<evidence type="ECO:0000313" key="1">
    <source>
        <dbReference type="EMBL" id="KAL1005761.1"/>
    </source>
</evidence>
<comment type="caution">
    <text evidence="1">The sequence shown here is derived from an EMBL/GenBank/DDBJ whole genome shotgun (WGS) entry which is preliminary data.</text>
</comment>
<keyword evidence="2" id="KW-1185">Reference proteome</keyword>
<evidence type="ECO:0000313" key="2">
    <source>
        <dbReference type="Proteomes" id="UP001557470"/>
    </source>
</evidence>
<name>A0ABD0X9V8_UMBPY</name>
<sequence length="146" mass="16898">MDIDTLISISIRLDVMLRLQPLYEPSFQHSPLFQKHPGHKYTTVEVGGSPYTHTRRRDSRSRWSNAHNSHVVFGLPWLCLHPPVINWNTHQITTWSTSCCKACLPHQLSPTSALQSTIPCEYQNFMEVFSTSHSTRLPPHRFWDCS</sequence>
<protein>
    <submittedName>
        <fullName evidence="1">Uncharacterized protein</fullName>
    </submittedName>
</protein>
<gene>
    <name evidence="1" type="ORF">UPYG_G00063660</name>
</gene>
<proteinExistence type="predicted"/>
<dbReference type="Proteomes" id="UP001557470">
    <property type="component" value="Unassembled WGS sequence"/>
</dbReference>
<accession>A0ABD0X9V8</accession>
<organism evidence="1 2">
    <name type="scientific">Umbra pygmaea</name>
    <name type="common">Eastern mudminnow</name>
    <dbReference type="NCBI Taxonomy" id="75934"/>
    <lineage>
        <taxon>Eukaryota</taxon>
        <taxon>Metazoa</taxon>
        <taxon>Chordata</taxon>
        <taxon>Craniata</taxon>
        <taxon>Vertebrata</taxon>
        <taxon>Euteleostomi</taxon>
        <taxon>Actinopterygii</taxon>
        <taxon>Neopterygii</taxon>
        <taxon>Teleostei</taxon>
        <taxon>Protacanthopterygii</taxon>
        <taxon>Esociformes</taxon>
        <taxon>Umbridae</taxon>
        <taxon>Umbra</taxon>
    </lineage>
</organism>
<dbReference type="EMBL" id="JAGEUA010000002">
    <property type="protein sequence ID" value="KAL1005761.1"/>
    <property type="molecule type" value="Genomic_DNA"/>
</dbReference>
<dbReference type="AlphaFoldDB" id="A0ABD0X9V8"/>
<reference evidence="1 2" key="1">
    <citation type="submission" date="2024-06" db="EMBL/GenBank/DDBJ databases">
        <authorList>
            <person name="Pan Q."/>
            <person name="Wen M."/>
            <person name="Jouanno E."/>
            <person name="Zahm M."/>
            <person name="Klopp C."/>
            <person name="Cabau C."/>
            <person name="Louis A."/>
            <person name="Berthelot C."/>
            <person name="Parey E."/>
            <person name="Roest Crollius H."/>
            <person name="Montfort J."/>
            <person name="Robinson-Rechavi M."/>
            <person name="Bouchez O."/>
            <person name="Lampietro C."/>
            <person name="Lopez Roques C."/>
            <person name="Donnadieu C."/>
            <person name="Postlethwait J."/>
            <person name="Bobe J."/>
            <person name="Verreycken H."/>
            <person name="Guiguen Y."/>
        </authorList>
    </citation>
    <scope>NUCLEOTIDE SEQUENCE [LARGE SCALE GENOMIC DNA]</scope>
    <source>
        <strain evidence="1">Up_M1</strain>
        <tissue evidence="1">Testis</tissue>
    </source>
</reference>